<evidence type="ECO:0000313" key="1">
    <source>
        <dbReference type="EMBL" id="OEG70630.1"/>
    </source>
</evidence>
<proteinExistence type="predicted"/>
<dbReference type="EMBL" id="LNVX01000291">
    <property type="protein sequence ID" value="OEG70630.1"/>
    <property type="molecule type" value="Genomic_DNA"/>
</dbReference>
<dbReference type="AlphaFoldDB" id="A0A1E5IJF1"/>
<protein>
    <submittedName>
        <fullName evidence="1">Uncharacterized protein</fullName>
    </submittedName>
</protein>
<dbReference type="Proteomes" id="UP000095237">
    <property type="component" value="Unassembled WGS sequence"/>
</dbReference>
<sequence>MLGLYDYRFEILAMLMHIEYMEKTYGNDHRTLDEIVKSLLLQGFIPSFCATCYRKNRTGEHFMDFAKPEFKELGYSLIEEYKTKLDKAGLSVQEKFFSNINRGLRDEYI</sequence>
<accession>A0A1E5IJF1</accession>
<organism evidence="1 2">
    <name type="scientific">Endomicrobium trichonymphae</name>
    <dbReference type="NCBI Taxonomy" id="1408204"/>
    <lineage>
        <taxon>Bacteria</taxon>
        <taxon>Pseudomonadati</taxon>
        <taxon>Elusimicrobiota</taxon>
        <taxon>Endomicrobiia</taxon>
        <taxon>Endomicrobiales</taxon>
        <taxon>Endomicrobiaceae</taxon>
        <taxon>Candidatus Endomicrobiellum</taxon>
    </lineage>
</organism>
<gene>
    <name evidence="1" type="ORF">ATZ36_16710</name>
</gene>
<name>A0A1E5IJF1_ENDTX</name>
<keyword evidence="2" id="KW-1185">Reference proteome</keyword>
<evidence type="ECO:0000313" key="2">
    <source>
        <dbReference type="Proteomes" id="UP000095237"/>
    </source>
</evidence>
<comment type="caution">
    <text evidence="1">The sequence shown here is derived from an EMBL/GenBank/DDBJ whole genome shotgun (WGS) entry which is preliminary data.</text>
</comment>
<dbReference type="PANTHER" id="PTHR43583">
    <property type="entry name" value="2-IMINOACETATE SYNTHASE"/>
    <property type="match status" value="1"/>
</dbReference>
<dbReference type="PANTHER" id="PTHR43583:SF2">
    <property type="entry name" value="THIAZOLE BIOSYNTHESIS PROTEIN"/>
    <property type="match status" value="1"/>
</dbReference>
<dbReference type="InterPro" id="IPR034428">
    <property type="entry name" value="ThiH/NoCL/HydG-like"/>
</dbReference>
<reference evidence="1 2" key="1">
    <citation type="submission" date="2015-11" db="EMBL/GenBank/DDBJ databases">
        <title>Evidence for parallel genomic evolution in an endosymbiosis of termite gut flagellates.</title>
        <authorList>
            <person name="Zheng H."/>
        </authorList>
    </citation>
    <scope>NUCLEOTIDE SEQUENCE [LARGE SCALE GENOMIC DNA]</scope>
    <source>
        <strain evidence="1 2">CET450</strain>
    </source>
</reference>